<gene>
    <name evidence="5" type="ORF">GCM10010470_51870</name>
</gene>
<proteinExistence type="inferred from homology"/>
<dbReference type="Proteomes" id="UP001500979">
    <property type="component" value="Unassembled WGS sequence"/>
</dbReference>
<name>A0ABN3VJ22_9PSEU</name>
<dbReference type="InterPro" id="IPR050727">
    <property type="entry name" value="GH43_arabinanases"/>
</dbReference>
<evidence type="ECO:0000256" key="3">
    <source>
        <dbReference type="ARBA" id="ARBA00023295"/>
    </source>
</evidence>
<accession>A0ABN3VJ22</accession>
<dbReference type="RefSeq" id="WP_344684007.1">
    <property type="nucleotide sequence ID" value="NZ_BAAAUX010000021.1"/>
</dbReference>
<keyword evidence="2" id="KW-0378">Hydrolase</keyword>
<dbReference type="Pfam" id="PF00251">
    <property type="entry name" value="Glyco_hydro_32N"/>
    <property type="match status" value="1"/>
</dbReference>
<dbReference type="InterPro" id="IPR023296">
    <property type="entry name" value="Glyco_hydro_beta-prop_sf"/>
</dbReference>
<reference evidence="5 6" key="1">
    <citation type="journal article" date="2019" name="Int. J. Syst. Evol. Microbiol.">
        <title>The Global Catalogue of Microorganisms (GCM) 10K type strain sequencing project: providing services to taxonomists for standard genome sequencing and annotation.</title>
        <authorList>
            <consortium name="The Broad Institute Genomics Platform"/>
            <consortium name="The Broad Institute Genome Sequencing Center for Infectious Disease"/>
            <person name="Wu L."/>
            <person name="Ma J."/>
        </authorList>
    </citation>
    <scope>NUCLEOTIDE SEQUENCE [LARGE SCALE GENOMIC DNA]</scope>
    <source>
        <strain evidence="5 6">JCM 9383</strain>
    </source>
</reference>
<evidence type="ECO:0000256" key="1">
    <source>
        <dbReference type="ARBA" id="ARBA00009902"/>
    </source>
</evidence>
<dbReference type="InterPro" id="IPR006311">
    <property type="entry name" value="TAT_signal"/>
</dbReference>
<sequence length="316" mass="34660">MDGSRVDRRSFLALSAGAGAVLLGSGSASARGRPAVPAAGEFVRIYDPSEDVPWYINDHCLVRADGWHLFGITHEEPADPENEHLFAHATAPSPHGPWRKRPMALTVDPGYGETHLWAPHVVPHNGTYHMFYAGGGHDRTRTAINLATSTDLFTWTRHPGGPLFHDGYEARDPFVTRIGGRWVCYYTATDDPSGGHHVVAYRTSRDLIRWSSRRVAFTSSRVGTAGGDAESPYVVRHGGDFYLFAGPCGAYDGTPEGYSCTAVYRSPNPFDFPLENRVAKIPAHAPELLHDSDGWWITHCGWGQGGVHLAPLTWHP</sequence>
<evidence type="ECO:0000256" key="2">
    <source>
        <dbReference type="ARBA" id="ARBA00022801"/>
    </source>
</evidence>
<evidence type="ECO:0000313" key="6">
    <source>
        <dbReference type="Proteomes" id="UP001500979"/>
    </source>
</evidence>
<feature type="domain" description="Glycosyl hydrolase family 32 N-terminal" evidence="4">
    <location>
        <begin position="97"/>
        <end position="222"/>
    </location>
</feature>
<comment type="caution">
    <text evidence="5">The sequence shown here is derived from an EMBL/GenBank/DDBJ whole genome shotgun (WGS) entry which is preliminary data.</text>
</comment>
<evidence type="ECO:0000259" key="4">
    <source>
        <dbReference type="Pfam" id="PF00251"/>
    </source>
</evidence>
<dbReference type="PROSITE" id="PS51318">
    <property type="entry name" value="TAT"/>
    <property type="match status" value="1"/>
</dbReference>
<comment type="similarity">
    <text evidence="1">Belongs to the glycosyl hydrolase 32 family.</text>
</comment>
<dbReference type="PANTHER" id="PTHR43301:SF3">
    <property type="entry name" value="ARABINAN ENDO-1,5-ALPHA-L-ARABINOSIDASE A-RELATED"/>
    <property type="match status" value="1"/>
</dbReference>
<dbReference type="EMBL" id="BAAAUX010000021">
    <property type="protein sequence ID" value="GAA2810200.1"/>
    <property type="molecule type" value="Genomic_DNA"/>
</dbReference>
<organism evidence="5 6">
    <name type="scientific">Saccharopolyspora taberi</name>
    <dbReference type="NCBI Taxonomy" id="60895"/>
    <lineage>
        <taxon>Bacteria</taxon>
        <taxon>Bacillati</taxon>
        <taxon>Actinomycetota</taxon>
        <taxon>Actinomycetes</taxon>
        <taxon>Pseudonocardiales</taxon>
        <taxon>Pseudonocardiaceae</taxon>
        <taxon>Saccharopolyspora</taxon>
    </lineage>
</organism>
<dbReference type="InterPro" id="IPR013148">
    <property type="entry name" value="Glyco_hydro_32_N"/>
</dbReference>
<keyword evidence="6" id="KW-1185">Reference proteome</keyword>
<dbReference type="PANTHER" id="PTHR43301">
    <property type="entry name" value="ARABINAN ENDO-1,5-ALPHA-L-ARABINOSIDASE"/>
    <property type="match status" value="1"/>
</dbReference>
<protein>
    <recommendedName>
        <fullName evidence="4">Glycosyl hydrolase family 32 N-terminal domain-containing protein</fullName>
    </recommendedName>
</protein>
<dbReference type="SUPFAM" id="SSF75005">
    <property type="entry name" value="Arabinanase/levansucrase/invertase"/>
    <property type="match status" value="1"/>
</dbReference>
<evidence type="ECO:0000313" key="5">
    <source>
        <dbReference type="EMBL" id="GAA2810200.1"/>
    </source>
</evidence>
<dbReference type="Gene3D" id="2.115.10.20">
    <property type="entry name" value="Glycosyl hydrolase domain, family 43"/>
    <property type="match status" value="2"/>
</dbReference>
<keyword evidence="3" id="KW-0326">Glycosidase</keyword>